<sequence length="112" mass="11830">MAAMKTEASVIDLTTTVRFASVDADSVLGISEQLDAALRIEIDAQGAGAVREYFVRPVGATVQVGLRFVGMEPQHVEDTADELLQAALEAVMKAHTSDTARGKRTSTLLVGA</sequence>
<organism evidence="1 2">
    <name type="scientific">Microbacterium maritypicum</name>
    <name type="common">Microbacterium liquefaciens</name>
    <dbReference type="NCBI Taxonomy" id="33918"/>
    <lineage>
        <taxon>Bacteria</taxon>
        <taxon>Bacillati</taxon>
        <taxon>Actinomycetota</taxon>
        <taxon>Actinomycetes</taxon>
        <taxon>Micrococcales</taxon>
        <taxon>Microbacteriaceae</taxon>
        <taxon>Microbacterium</taxon>
    </lineage>
</organism>
<evidence type="ECO:0000313" key="2">
    <source>
        <dbReference type="Proteomes" id="UP001214756"/>
    </source>
</evidence>
<proteinExistence type="predicted"/>
<dbReference type="EMBL" id="CP118606">
    <property type="protein sequence ID" value="WEF21212.1"/>
    <property type="molecule type" value="Genomic_DNA"/>
</dbReference>
<dbReference type="GeneID" id="87014014"/>
<accession>A0AAJ5VBI1</accession>
<dbReference type="AlphaFoldDB" id="A0AAJ5VBI1"/>
<reference evidence="1" key="1">
    <citation type="submission" date="2023-02" db="EMBL/GenBank/DDBJ databases">
        <title>Genome sequence of Microbacterium liquefaciens B1075.</title>
        <authorList>
            <person name="Cao J."/>
            <person name="Li X."/>
        </authorList>
    </citation>
    <scope>NUCLEOTIDE SEQUENCE</scope>
    <source>
        <strain evidence="1">B1075</strain>
    </source>
</reference>
<dbReference type="Proteomes" id="UP001214756">
    <property type="component" value="Chromosome"/>
</dbReference>
<dbReference type="RefSeq" id="WP_210698998.1">
    <property type="nucleotide sequence ID" value="NZ_CBDRLE010000006.1"/>
</dbReference>
<gene>
    <name evidence="1" type="ORF">PWF71_00670</name>
</gene>
<name>A0AAJ5VBI1_MICMQ</name>
<evidence type="ECO:0000313" key="1">
    <source>
        <dbReference type="EMBL" id="WEF21212.1"/>
    </source>
</evidence>
<protein>
    <submittedName>
        <fullName evidence="1">Uncharacterized protein</fullName>
    </submittedName>
</protein>